<dbReference type="Proteomes" id="UP000095287">
    <property type="component" value="Unplaced"/>
</dbReference>
<reference evidence="2" key="1">
    <citation type="submission" date="2016-11" db="UniProtKB">
        <authorList>
            <consortium name="WormBaseParasite"/>
        </authorList>
    </citation>
    <scope>IDENTIFICATION</scope>
</reference>
<dbReference type="AlphaFoldDB" id="A0A1I7ZZV9"/>
<sequence length="145" mass="16168">MKIESVDSSLVGIPQTETDASEATVFLDYDTDTELEDDLFASISVSILDSGEAPPVNVLQGKMFPKDASLLTSVRAVLFGSEQRRLKIENIKDRCFVANKLHSREEWMKVKADDWKSELSHFVSPKKTSRTVVSLRTSCILEKSG</sequence>
<evidence type="ECO:0000313" key="1">
    <source>
        <dbReference type="Proteomes" id="UP000095287"/>
    </source>
</evidence>
<dbReference type="WBParaSite" id="L893_g31233.t2">
    <property type="protein sequence ID" value="L893_g31233.t2"/>
    <property type="gene ID" value="L893_g31233"/>
</dbReference>
<accession>A0A1I7ZZV9</accession>
<keyword evidence="1" id="KW-1185">Reference proteome</keyword>
<organism evidence="1 2">
    <name type="scientific">Steinernema glaseri</name>
    <dbReference type="NCBI Taxonomy" id="37863"/>
    <lineage>
        <taxon>Eukaryota</taxon>
        <taxon>Metazoa</taxon>
        <taxon>Ecdysozoa</taxon>
        <taxon>Nematoda</taxon>
        <taxon>Chromadorea</taxon>
        <taxon>Rhabditida</taxon>
        <taxon>Tylenchina</taxon>
        <taxon>Panagrolaimomorpha</taxon>
        <taxon>Strongyloidoidea</taxon>
        <taxon>Steinernematidae</taxon>
        <taxon>Steinernema</taxon>
    </lineage>
</organism>
<proteinExistence type="predicted"/>
<name>A0A1I7ZZV9_9BILA</name>
<evidence type="ECO:0000313" key="2">
    <source>
        <dbReference type="WBParaSite" id="L893_g31233.t2"/>
    </source>
</evidence>
<protein>
    <submittedName>
        <fullName evidence="2">DDE_Tnp_1_7 domain-containing protein</fullName>
    </submittedName>
</protein>